<dbReference type="CDD" id="cd08010">
    <property type="entry name" value="MltG_like"/>
    <property type="match status" value="1"/>
</dbReference>
<keyword evidence="5 7" id="KW-0456">Lyase</keyword>
<evidence type="ECO:0000256" key="5">
    <source>
        <dbReference type="ARBA" id="ARBA00023239"/>
    </source>
</evidence>
<proteinExistence type="inferred from homology"/>
<keyword evidence="10" id="KW-1185">Reference proteome</keyword>
<evidence type="ECO:0000256" key="4">
    <source>
        <dbReference type="ARBA" id="ARBA00023136"/>
    </source>
</evidence>
<dbReference type="EMBL" id="FWXY01000001">
    <property type="protein sequence ID" value="SMC35399.1"/>
    <property type="molecule type" value="Genomic_DNA"/>
</dbReference>
<organism evidence="9 10">
    <name type="scientific">Desulfocicer vacuolatum DSM 3385</name>
    <dbReference type="NCBI Taxonomy" id="1121400"/>
    <lineage>
        <taxon>Bacteria</taxon>
        <taxon>Pseudomonadati</taxon>
        <taxon>Thermodesulfobacteriota</taxon>
        <taxon>Desulfobacteria</taxon>
        <taxon>Desulfobacterales</taxon>
        <taxon>Desulfobacteraceae</taxon>
        <taxon>Desulfocicer</taxon>
    </lineage>
</organism>
<dbReference type="Gene3D" id="3.30.1490.480">
    <property type="entry name" value="Endolytic murein transglycosylase"/>
    <property type="match status" value="1"/>
</dbReference>
<dbReference type="EC" id="4.2.2.29" evidence="7"/>
<keyword evidence="2 7" id="KW-0812">Transmembrane</keyword>
<dbReference type="GO" id="GO:0071555">
    <property type="term" value="P:cell wall organization"/>
    <property type="evidence" value="ECO:0007669"/>
    <property type="project" value="UniProtKB-KW"/>
</dbReference>
<evidence type="ECO:0000256" key="1">
    <source>
        <dbReference type="ARBA" id="ARBA00022475"/>
    </source>
</evidence>
<evidence type="ECO:0000256" key="6">
    <source>
        <dbReference type="ARBA" id="ARBA00023316"/>
    </source>
</evidence>
<dbReference type="PANTHER" id="PTHR30518:SF2">
    <property type="entry name" value="ENDOLYTIC MUREIN TRANSGLYCOSYLASE"/>
    <property type="match status" value="1"/>
</dbReference>
<name>A0A1W1YGW8_9BACT</name>
<evidence type="ECO:0000256" key="8">
    <source>
        <dbReference type="SAM" id="SignalP"/>
    </source>
</evidence>
<dbReference type="RefSeq" id="WP_139795649.1">
    <property type="nucleotide sequence ID" value="NZ_FWXY01000001.1"/>
</dbReference>
<protein>
    <recommendedName>
        <fullName evidence="7">Endolytic murein transglycosylase</fullName>
        <ecNumber evidence="7">4.2.2.29</ecNumber>
    </recommendedName>
    <alternativeName>
        <fullName evidence="7">Peptidoglycan lytic transglycosylase</fullName>
    </alternativeName>
    <alternativeName>
        <fullName evidence="7">Peptidoglycan polymerization terminase</fullName>
    </alternativeName>
</protein>
<comment type="function">
    <text evidence="7">Functions as a peptidoglycan terminase that cleaves nascent peptidoglycan strands endolytically to terminate their elongation.</text>
</comment>
<keyword evidence="8" id="KW-0732">Signal</keyword>
<comment type="catalytic activity">
    <reaction evidence="7">
        <text>a peptidoglycan chain = a peptidoglycan chain with N-acetyl-1,6-anhydromuramyl-[peptide] at the reducing end + a peptidoglycan chain with N-acetylglucosamine at the non-reducing end.</text>
        <dbReference type="EC" id="4.2.2.29"/>
    </reaction>
</comment>
<reference evidence="9 10" key="1">
    <citation type="submission" date="2017-04" db="EMBL/GenBank/DDBJ databases">
        <authorList>
            <person name="Afonso C.L."/>
            <person name="Miller P.J."/>
            <person name="Scott M.A."/>
            <person name="Spackman E."/>
            <person name="Goraichik I."/>
            <person name="Dimitrov K.M."/>
            <person name="Suarez D.L."/>
            <person name="Swayne D.E."/>
        </authorList>
    </citation>
    <scope>NUCLEOTIDE SEQUENCE [LARGE SCALE GENOMIC DNA]</scope>
    <source>
        <strain evidence="9 10">DSM 3385</strain>
    </source>
</reference>
<keyword evidence="1 7" id="KW-1003">Cell membrane</keyword>
<dbReference type="InterPro" id="IPR003770">
    <property type="entry name" value="MLTG-like"/>
</dbReference>
<evidence type="ECO:0000256" key="3">
    <source>
        <dbReference type="ARBA" id="ARBA00022989"/>
    </source>
</evidence>
<dbReference type="Pfam" id="PF02618">
    <property type="entry name" value="YceG"/>
    <property type="match status" value="1"/>
</dbReference>
<dbReference type="PANTHER" id="PTHR30518">
    <property type="entry name" value="ENDOLYTIC MUREIN TRANSGLYCOSYLASE"/>
    <property type="match status" value="1"/>
</dbReference>
<evidence type="ECO:0000256" key="7">
    <source>
        <dbReference type="HAMAP-Rule" id="MF_02065"/>
    </source>
</evidence>
<sequence>MIKKTIFTLLILGSLFALAGFTYMNHFATTPLSTRGNTRMVTIERGSVLKQISNHLYTRHLISNKLLFEAFVRLQKKSGAIKSGEYELSPAMSPAYILDLICQGKVKRYRITIPEGFTVAEIAQTIEKKSLGKKAEFMALSQDSSLCRTLGIPADRLEGYLFPDTYYFEKATPTSRIITTMVKRFKTIFTREWEALAKSKGLSMHQVVTLASIIEKETGTPEERPLISSVFHNRLKAKMPLQSDPTVIYGIADFNGNLTRRDLRTFTPYNTYKIKGLPPGPIANPGRQALEAALFPANSNFRYFVSRNDTTHYFSKTLKEHNRAVRKYQLGR</sequence>
<keyword evidence="6 7" id="KW-0961">Cell wall biogenesis/degradation</keyword>
<dbReference type="STRING" id="1121400.SAMN02746065_1012"/>
<dbReference type="Proteomes" id="UP000192418">
    <property type="component" value="Unassembled WGS sequence"/>
</dbReference>
<dbReference type="Gene3D" id="3.30.160.60">
    <property type="entry name" value="Classic Zinc Finger"/>
    <property type="match status" value="1"/>
</dbReference>
<dbReference type="HAMAP" id="MF_02065">
    <property type="entry name" value="MltG"/>
    <property type="match status" value="1"/>
</dbReference>
<gene>
    <name evidence="7" type="primary">mltG</name>
    <name evidence="9" type="ORF">SAMN02746065_1012</name>
</gene>
<dbReference type="GO" id="GO:0009252">
    <property type="term" value="P:peptidoglycan biosynthetic process"/>
    <property type="evidence" value="ECO:0007669"/>
    <property type="project" value="UniProtKB-UniRule"/>
</dbReference>
<evidence type="ECO:0000313" key="10">
    <source>
        <dbReference type="Proteomes" id="UP000192418"/>
    </source>
</evidence>
<dbReference type="GO" id="GO:0005886">
    <property type="term" value="C:plasma membrane"/>
    <property type="evidence" value="ECO:0007669"/>
    <property type="project" value="UniProtKB-UniRule"/>
</dbReference>
<accession>A0A1W1YGW8</accession>
<dbReference type="OrthoDB" id="9814591at2"/>
<dbReference type="AlphaFoldDB" id="A0A1W1YGW8"/>
<evidence type="ECO:0000313" key="9">
    <source>
        <dbReference type="EMBL" id="SMC35399.1"/>
    </source>
</evidence>
<dbReference type="GO" id="GO:0008932">
    <property type="term" value="F:lytic endotransglycosylase activity"/>
    <property type="evidence" value="ECO:0007669"/>
    <property type="project" value="UniProtKB-UniRule"/>
</dbReference>
<feature type="signal peptide" evidence="8">
    <location>
        <begin position="1"/>
        <end position="19"/>
    </location>
</feature>
<evidence type="ECO:0000256" key="2">
    <source>
        <dbReference type="ARBA" id="ARBA00022692"/>
    </source>
</evidence>
<keyword evidence="3 7" id="KW-1133">Transmembrane helix</keyword>
<comment type="similarity">
    <text evidence="7">Belongs to the transglycosylase MltG family.</text>
</comment>
<keyword evidence="4 7" id="KW-0472">Membrane</keyword>
<feature type="chain" id="PRO_5012370846" description="Endolytic murein transglycosylase" evidence="8">
    <location>
        <begin position="20"/>
        <end position="332"/>
    </location>
</feature>
<feature type="site" description="Important for catalytic activity" evidence="7">
    <location>
        <position position="217"/>
    </location>
</feature>
<dbReference type="NCBIfam" id="TIGR00247">
    <property type="entry name" value="endolytic transglycosylase MltG"/>
    <property type="match status" value="1"/>
</dbReference>